<dbReference type="GO" id="GO:0006935">
    <property type="term" value="P:chemotaxis"/>
    <property type="evidence" value="ECO:0007669"/>
    <property type="project" value="InterPro"/>
</dbReference>
<dbReference type="Proteomes" id="UP000501926">
    <property type="component" value="Chromosome"/>
</dbReference>
<reference evidence="4" key="2">
    <citation type="submission" date="2006-01" db="EMBL/GenBank/DDBJ databases">
        <authorList>
            <person name="Genoscope"/>
        </authorList>
    </citation>
    <scope>NUCLEOTIDE SEQUENCE</scope>
</reference>
<evidence type="ECO:0000256" key="1">
    <source>
        <dbReference type="PROSITE-ProRule" id="PRU00169"/>
    </source>
</evidence>
<dbReference type="GO" id="GO:0000160">
    <property type="term" value="P:phosphorelay signal transduction system"/>
    <property type="evidence" value="ECO:0007669"/>
    <property type="project" value="InterPro"/>
</dbReference>
<organism evidence="4">
    <name type="scientific">Kuenenia stuttgartiensis</name>
    <dbReference type="NCBI Taxonomy" id="174633"/>
    <lineage>
        <taxon>Bacteria</taxon>
        <taxon>Pseudomonadati</taxon>
        <taxon>Planctomycetota</taxon>
        <taxon>Candidatus Brocadiia</taxon>
        <taxon>Candidatus Brocadiales</taxon>
        <taxon>Candidatus Brocadiaceae</taxon>
        <taxon>Candidatus Kuenenia</taxon>
    </lineage>
</organism>
<dbReference type="KEGG" id="kst:KSMBR1_1317"/>
<name>Q1PYY0_KUEST</name>
<dbReference type="PROSITE" id="PS50110">
    <property type="entry name" value="RESPONSE_REGULATORY"/>
    <property type="match status" value="1"/>
</dbReference>
<reference evidence="7" key="4">
    <citation type="submission" date="2017-10" db="EMBL/GenBank/DDBJ databases">
        <authorList>
            <person name="Frank J."/>
        </authorList>
    </citation>
    <scope>NUCLEOTIDE SEQUENCE [LARGE SCALE GENOMIC DNA]</scope>
</reference>
<keyword evidence="7" id="KW-1185">Reference proteome</keyword>
<dbReference type="OrthoDB" id="9806105at2"/>
<dbReference type="SMART" id="SM00448">
    <property type="entry name" value="REC"/>
    <property type="match status" value="1"/>
</dbReference>
<evidence type="ECO:0000313" key="7">
    <source>
        <dbReference type="Proteomes" id="UP000221734"/>
    </source>
</evidence>
<dbReference type="EMBL" id="CP049055">
    <property type="protein sequence ID" value="QII10357.1"/>
    <property type="molecule type" value="Genomic_DNA"/>
</dbReference>
<keyword evidence="1" id="KW-0597">Phosphoprotein</keyword>
<evidence type="ECO:0000259" key="3">
    <source>
        <dbReference type="PROSITE" id="PS50851"/>
    </source>
</evidence>
<dbReference type="SUPFAM" id="SSF52172">
    <property type="entry name" value="CheY-like"/>
    <property type="match status" value="1"/>
</dbReference>
<dbReference type="PANTHER" id="PTHR47233">
    <property type="entry name" value="CHEMOTAXIS PROTEIN CHEV"/>
    <property type="match status" value="1"/>
</dbReference>
<gene>
    <name evidence="4" type="primary">cheV</name>
    <name evidence="5" type="ORF">KsCSTR_09780</name>
    <name evidence="6" type="ORF">KSMBR1_1317</name>
    <name evidence="4" type="ORF">kustd1535</name>
</gene>
<proteinExistence type="predicted"/>
<dbReference type="Pfam" id="PF01584">
    <property type="entry name" value="CheW"/>
    <property type="match status" value="1"/>
</dbReference>
<dbReference type="PROSITE" id="PS50851">
    <property type="entry name" value="CHEW"/>
    <property type="match status" value="1"/>
</dbReference>
<sequence>MAKQQILLESGTNEMELLEFLLRDQSFGVNVAKVQSIVQHDPKTVTKVATSLPAMMGLMLHRGKTIPLINLANALDIQKKNSDDANSISVVIVTEFNNSINSFLVDGVNRIHRLSWSDFIPISNIINSSGSGVIGSVHIDNKEIMIIDLEHILSKIFPHLAIGEAASETFQIEKKQGRENVVVFFAEDSKTIRDNVVRVLSSAGYSNVRVFENGQKAFYALMGIRDKVKAEDSFSTELPDVLISDIEMPELDGLTLCKRIKSDALLKNIPVIMFSSLINNQMVVKCESVGADNYVTKPEMNKLIHMLDDSCLKKEK</sequence>
<feature type="domain" description="Response regulatory" evidence="2">
    <location>
        <begin position="182"/>
        <end position="312"/>
    </location>
</feature>
<feature type="domain" description="CheW-like" evidence="3">
    <location>
        <begin position="14"/>
        <end position="158"/>
    </location>
</feature>
<protein>
    <submittedName>
        <fullName evidence="5">Putative CheW like chemotaxis response regulatory protein</fullName>
    </submittedName>
    <submittedName>
        <fullName evidence="4">Similar to CheW like chemotaxis response regulatory protein</fullName>
    </submittedName>
</protein>
<dbReference type="EMBL" id="CT573072">
    <property type="protein sequence ID" value="CAJ72280.1"/>
    <property type="molecule type" value="Genomic_DNA"/>
</dbReference>
<feature type="modified residue" description="4-aspartylphosphate" evidence="1">
    <location>
        <position position="245"/>
    </location>
</feature>
<reference evidence="5 8" key="5">
    <citation type="submission" date="2020-02" db="EMBL/GenBank/DDBJ databases">
        <title>Newly sequenced genome of strain CSTR1 showed variability in Candidatus Kuenenia stuttgartiensis genomes.</title>
        <authorList>
            <person name="Ding C."/>
            <person name="Adrian L."/>
        </authorList>
    </citation>
    <scope>NUCLEOTIDE SEQUENCE [LARGE SCALE GENOMIC DNA]</scope>
    <source>
        <strain evidence="5 8">CSTR1</strain>
    </source>
</reference>
<dbReference type="Gene3D" id="3.40.50.2300">
    <property type="match status" value="1"/>
</dbReference>
<dbReference type="InterPro" id="IPR036061">
    <property type="entry name" value="CheW-like_dom_sf"/>
</dbReference>
<dbReference type="PANTHER" id="PTHR47233:SF3">
    <property type="entry name" value="CHEMOTAXIS PROTEIN CHEV"/>
    <property type="match status" value="1"/>
</dbReference>
<dbReference type="EMBL" id="LT934425">
    <property type="protein sequence ID" value="SOH03818.1"/>
    <property type="molecule type" value="Genomic_DNA"/>
</dbReference>
<dbReference type="AlphaFoldDB" id="Q1PYY0"/>
<dbReference type="Proteomes" id="UP000221734">
    <property type="component" value="Chromosome Kuenenia_stuttgartiensis_MBR1"/>
</dbReference>
<accession>Q1PYY0</accession>
<dbReference type="Gene3D" id="2.30.30.40">
    <property type="entry name" value="SH3 Domains"/>
    <property type="match status" value="1"/>
</dbReference>
<dbReference type="InterPro" id="IPR011006">
    <property type="entry name" value="CheY-like_superfamily"/>
</dbReference>
<dbReference type="SUPFAM" id="SSF50341">
    <property type="entry name" value="CheW-like"/>
    <property type="match status" value="1"/>
</dbReference>
<evidence type="ECO:0000313" key="5">
    <source>
        <dbReference type="EMBL" id="QII10357.1"/>
    </source>
</evidence>
<dbReference type="Pfam" id="PF00072">
    <property type="entry name" value="Response_reg"/>
    <property type="match status" value="1"/>
</dbReference>
<evidence type="ECO:0000313" key="8">
    <source>
        <dbReference type="Proteomes" id="UP000501926"/>
    </source>
</evidence>
<evidence type="ECO:0000259" key="2">
    <source>
        <dbReference type="PROSITE" id="PS50110"/>
    </source>
</evidence>
<dbReference type="InterPro" id="IPR001789">
    <property type="entry name" value="Sig_transdc_resp-reg_receiver"/>
</dbReference>
<reference evidence="6" key="3">
    <citation type="submission" date="2017-10" db="EMBL/GenBank/DDBJ databases">
        <authorList>
            <person name="Banno H."/>
            <person name="Chua N.-H."/>
        </authorList>
    </citation>
    <scope>NUCLEOTIDE SEQUENCE [LARGE SCALE GENOMIC DNA]</scope>
    <source>
        <strain evidence="6">Kuenenia_mbr1_ru-nijmegen</strain>
    </source>
</reference>
<evidence type="ECO:0000313" key="6">
    <source>
        <dbReference type="EMBL" id="SOH03818.1"/>
    </source>
</evidence>
<reference evidence="4" key="1">
    <citation type="journal article" date="2006" name="Nature">
        <title>Deciphering the evolution and metabolism of an anammox bacterium from a community genome.</title>
        <authorList>
            <person name="Strous M."/>
            <person name="Pelletier E."/>
            <person name="Mangenot S."/>
            <person name="Rattei T."/>
            <person name="Lehner A."/>
            <person name="Taylor M.W."/>
            <person name="Horn M."/>
            <person name="Daims H."/>
            <person name="Bartol-Mavel D."/>
            <person name="Wincker P."/>
            <person name="Barbe V."/>
            <person name="Fonknechten N."/>
            <person name="Vallenet D."/>
            <person name="Segurens B."/>
            <person name="Schenowitz-Truong C."/>
            <person name="Medigue C."/>
            <person name="Collingro A."/>
            <person name="Snel B."/>
            <person name="Dutilh B.E."/>
            <person name="OpDenCamp H.J.M."/>
            <person name="vanDerDrift C."/>
            <person name="Cirpus I."/>
            <person name="vanDePas-Schoonen K.T."/>
            <person name="Harhangi H.R."/>
            <person name="vanNiftrik L."/>
            <person name="Schmid M."/>
            <person name="Keltjens J."/>
            <person name="vanDeVossenberg J."/>
            <person name="Kartal B."/>
            <person name="Meier H."/>
            <person name="Frishman D."/>
            <person name="Huynen M.A."/>
            <person name="Mewes H."/>
            <person name="Weissenbach J."/>
            <person name="Jetten M.S.M."/>
            <person name="Wagner M."/>
            <person name="LePaslier D."/>
        </authorList>
    </citation>
    <scope>NUCLEOTIDE SEQUENCE</scope>
</reference>
<dbReference type="InterPro" id="IPR002545">
    <property type="entry name" value="CheW-lke_dom"/>
</dbReference>
<dbReference type="Gene3D" id="2.40.50.180">
    <property type="entry name" value="CheA-289, Domain 4"/>
    <property type="match status" value="1"/>
</dbReference>
<dbReference type="PIRSF" id="PIRSF002867">
    <property type="entry name" value="CheV"/>
    <property type="match status" value="1"/>
</dbReference>
<dbReference type="InterPro" id="IPR024181">
    <property type="entry name" value="Chemotax_regulator_CheV"/>
</dbReference>
<evidence type="ECO:0000313" key="4">
    <source>
        <dbReference type="EMBL" id="CAJ72280.1"/>
    </source>
</evidence>
<dbReference type="SMART" id="SM00260">
    <property type="entry name" value="CheW"/>
    <property type="match status" value="1"/>
</dbReference>
<dbReference type="RefSeq" id="WP_099324584.1">
    <property type="nucleotide sequence ID" value="NZ_CP049055.1"/>
</dbReference>